<dbReference type="CDD" id="cd22166">
    <property type="entry name" value="F-box_AtSKIP31-like"/>
    <property type="match status" value="1"/>
</dbReference>
<dbReference type="OMA" id="SYHQIDD"/>
<feature type="compositionally biased region" description="Basic and acidic residues" evidence="3">
    <location>
        <begin position="13"/>
        <end position="24"/>
    </location>
</feature>
<dbReference type="GO" id="GO:0005737">
    <property type="term" value="C:cytoplasm"/>
    <property type="evidence" value="ECO:0000318"/>
    <property type="project" value="GO_Central"/>
</dbReference>
<dbReference type="InterPro" id="IPR036047">
    <property type="entry name" value="F-box-like_dom_sf"/>
</dbReference>
<reference evidence="6" key="1">
    <citation type="journal article" date="2016" name="Nature">
        <title>The genome of the seagrass Zostera marina reveals angiosperm adaptation to the sea.</title>
        <authorList>
            <person name="Olsen J.L."/>
            <person name="Rouze P."/>
            <person name="Verhelst B."/>
            <person name="Lin Y.-C."/>
            <person name="Bayer T."/>
            <person name="Collen J."/>
            <person name="Dattolo E."/>
            <person name="De Paoli E."/>
            <person name="Dittami S."/>
            <person name="Maumus F."/>
            <person name="Michel G."/>
            <person name="Kersting A."/>
            <person name="Lauritano C."/>
            <person name="Lohaus R."/>
            <person name="Toepel M."/>
            <person name="Tonon T."/>
            <person name="Vanneste K."/>
            <person name="Amirebrahimi M."/>
            <person name="Brakel J."/>
            <person name="Bostroem C."/>
            <person name="Chovatia M."/>
            <person name="Grimwood J."/>
            <person name="Jenkins J.W."/>
            <person name="Jueterbock A."/>
            <person name="Mraz A."/>
            <person name="Stam W.T."/>
            <person name="Tice H."/>
            <person name="Bornberg-Bauer E."/>
            <person name="Green P.J."/>
            <person name="Pearson G.A."/>
            <person name="Procaccini G."/>
            <person name="Duarte C.M."/>
            <person name="Schmutz J."/>
            <person name="Reusch T.B.H."/>
            <person name="Van de Peer Y."/>
        </authorList>
    </citation>
    <scope>NUCLEOTIDE SEQUENCE [LARGE SCALE GENOMIC DNA]</scope>
    <source>
        <strain evidence="6">cv. Finnish</strain>
    </source>
</reference>
<dbReference type="STRING" id="29655.A0A0K9P1G3"/>
<dbReference type="SMART" id="SM00256">
    <property type="entry name" value="FBOX"/>
    <property type="match status" value="1"/>
</dbReference>
<proteinExistence type="predicted"/>
<dbReference type="FunFam" id="1.20.1280.50:FF:000048">
    <property type="entry name" value="F-box family protein-like"/>
    <property type="match status" value="1"/>
</dbReference>
<dbReference type="Gene3D" id="1.20.1280.50">
    <property type="match status" value="1"/>
</dbReference>
<gene>
    <name evidence="5" type="ORF">ZOSMA_49G01140</name>
</gene>
<feature type="region of interest" description="Disordered" evidence="3">
    <location>
        <begin position="1"/>
        <end position="99"/>
    </location>
</feature>
<comment type="pathway">
    <text evidence="1">Protein modification; protein ubiquitination.</text>
</comment>
<feature type="compositionally biased region" description="Basic and acidic residues" evidence="3">
    <location>
        <begin position="54"/>
        <end position="66"/>
    </location>
</feature>
<feature type="compositionally biased region" description="Polar residues" evidence="3">
    <location>
        <begin position="44"/>
        <end position="53"/>
    </location>
</feature>
<name>A0A0K9P1G3_ZOSMR</name>
<comment type="caution">
    <text evidence="5">The sequence shown here is derived from an EMBL/GenBank/DDBJ whole genome shotgun (WGS) entry which is preliminary data.</text>
</comment>
<keyword evidence="6" id="KW-1185">Reference proteome</keyword>
<dbReference type="Pfam" id="PF12937">
    <property type="entry name" value="F-box-like"/>
    <property type="match status" value="1"/>
</dbReference>
<dbReference type="PROSITE" id="PS50181">
    <property type="entry name" value="FBOX"/>
    <property type="match status" value="1"/>
</dbReference>
<organism evidence="5 6">
    <name type="scientific">Zostera marina</name>
    <name type="common">Eelgrass</name>
    <dbReference type="NCBI Taxonomy" id="29655"/>
    <lineage>
        <taxon>Eukaryota</taxon>
        <taxon>Viridiplantae</taxon>
        <taxon>Streptophyta</taxon>
        <taxon>Embryophyta</taxon>
        <taxon>Tracheophyta</taxon>
        <taxon>Spermatophyta</taxon>
        <taxon>Magnoliopsida</taxon>
        <taxon>Liliopsida</taxon>
        <taxon>Zosteraceae</taxon>
        <taxon>Zostera</taxon>
    </lineage>
</organism>
<feature type="domain" description="F-box" evidence="4">
    <location>
        <begin position="138"/>
        <end position="184"/>
    </location>
</feature>
<sequence length="385" mass="43705">MSRGNSSSPSSSSHEHKTEEKMDKDCDEDEILANFLESEILSADFSTATSTAFEQKHEKEQEKGEEKEEEINEEEKEPTPKVMSSNKNKDRRRCDVEEKMTSSYRKKKLKMTIASSSTSPPMTKQLATTSNFGSGYISGTLSNVPPEIFHNIIKFLSPEDLISCSLVCRFMNVAASDDSLWRRLYCIRWGLASSACKLHTCSWKKLYIQHDNEDMVEFIRNTPSKFKKYYIQMQASKRSQEPLPSEVNDDSILLDKTISGQVSIWKRKRGLSDTVSPDHVCSGHTCTFYQIGDVFLCEKTGSVHVCDDTCREVIFDPVDDIMVCTISGHCFDRLICTDEELDDEQQAGVTDEAEPFLGSGRFARAYLLGYNCADEEELEETLRFC</sequence>
<dbReference type="InterPro" id="IPR001810">
    <property type="entry name" value="F-box_dom"/>
</dbReference>
<evidence type="ECO:0000256" key="1">
    <source>
        <dbReference type="ARBA" id="ARBA00004906"/>
    </source>
</evidence>
<dbReference type="OrthoDB" id="3219396at2759"/>
<dbReference type="AlphaFoldDB" id="A0A0K9P1G3"/>
<feature type="compositionally biased region" description="Low complexity" evidence="3">
    <location>
        <begin position="1"/>
        <end position="12"/>
    </location>
</feature>
<accession>A0A0K9P1G3</accession>
<evidence type="ECO:0000313" key="5">
    <source>
        <dbReference type="EMBL" id="KMZ62045.1"/>
    </source>
</evidence>
<evidence type="ECO:0000259" key="4">
    <source>
        <dbReference type="PROSITE" id="PS50181"/>
    </source>
</evidence>
<evidence type="ECO:0000313" key="6">
    <source>
        <dbReference type="Proteomes" id="UP000036987"/>
    </source>
</evidence>
<dbReference type="PANTHER" id="PTHR46550">
    <property type="entry name" value="F-BOX ONLY PROTEIN 3"/>
    <property type="match status" value="1"/>
</dbReference>
<evidence type="ECO:0000256" key="3">
    <source>
        <dbReference type="SAM" id="MobiDB-lite"/>
    </source>
</evidence>
<dbReference type="EMBL" id="LFYR01001429">
    <property type="protein sequence ID" value="KMZ62045.1"/>
    <property type="molecule type" value="Genomic_DNA"/>
</dbReference>
<evidence type="ECO:0000256" key="2">
    <source>
        <dbReference type="ARBA" id="ARBA00022786"/>
    </source>
</evidence>
<dbReference type="InterPro" id="IPR052121">
    <property type="entry name" value="F-box_SCF_Substrate_Recog"/>
</dbReference>
<protein>
    <submittedName>
        <fullName evidence="5">F-box protein SKIP31</fullName>
    </submittedName>
</protein>
<feature type="compositionally biased region" description="Acidic residues" evidence="3">
    <location>
        <begin position="67"/>
        <end position="76"/>
    </location>
</feature>
<dbReference type="Proteomes" id="UP000036987">
    <property type="component" value="Unassembled WGS sequence"/>
</dbReference>
<dbReference type="SUPFAM" id="SSF81383">
    <property type="entry name" value="F-box domain"/>
    <property type="match status" value="1"/>
</dbReference>
<dbReference type="PANTHER" id="PTHR46550:SF1">
    <property type="entry name" value="F-BOX PROTEIN 3"/>
    <property type="match status" value="1"/>
</dbReference>
<keyword evidence="2" id="KW-0833">Ubl conjugation pathway</keyword>